<gene>
    <name evidence="5" type="ORF">KVT40_001340</name>
</gene>
<comment type="similarity">
    <text evidence="1">Belongs to the bacterial ribosomal protein bS21 family.</text>
</comment>
<dbReference type="EMBL" id="JAESVG020000002">
    <property type="protein sequence ID" value="KAG8629721.1"/>
    <property type="molecule type" value="Genomic_DNA"/>
</dbReference>
<keyword evidence="3" id="KW-0687">Ribonucleoprotein</keyword>
<dbReference type="InterPro" id="IPR052837">
    <property type="entry name" value="Mitoribosomal_bS21"/>
</dbReference>
<dbReference type="InterPro" id="IPR001911">
    <property type="entry name" value="Ribosomal_bS21"/>
</dbReference>
<dbReference type="GO" id="GO:0070124">
    <property type="term" value="P:mitochondrial translational initiation"/>
    <property type="evidence" value="ECO:0007669"/>
    <property type="project" value="TreeGrafter"/>
</dbReference>
<dbReference type="Proteomes" id="UP000809789">
    <property type="component" value="Unassembled WGS sequence"/>
</dbReference>
<dbReference type="GO" id="GO:0003735">
    <property type="term" value="F:structural constituent of ribosome"/>
    <property type="evidence" value="ECO:0007669"/>
    <property type="project" value="InterPro"/>
</dbReference>
<feature type="compositionally biased region" description="Low complexity" evidence="4">
    <location>
        <begin position="104"/>
        <end position="126"/>
    </location>
</feature>
<dbReference type="PANTHER" id="PTHR41237:SF1">
    <property type="entry name" value="SMALL RIBOSOMAL SUBUNIT PROTEIN BS21M"/>
    <property type="match status" value="1"/>
</dbReference>
<evidence type="ECO:0000313" key="6">
    <source>
        <dbReference type="Proteomes" id="UP000809789"/>
    </source>
</evidence>
<evidence type="ECO:0000313" key="5">
    <source>
        <dbReference type="EMBL" id="KAG8629721.1"/>
    </source>
</evidence>
<evidence type="ECO:0000256" key="4">
    <source>
        <dbReference type="SAM" id="MobiDB-lite"/>
    </source>
</evidence>
<keyword evidence="6" id="KW-1185">Reference proteome</keyword>
<evidence type="ECO:0000256" key="1">
    <source>
        <dbReference type="ARBA" id="ARBA00006640"/>
    </source>
</evidence>
<proteinExistence type="inferred from homology"/>
<organism evidence="5 6">
    <name type="scientific">Elsinoe batatas</name>
    <dbReference type="NCBI Taxonomy" id="2601811"/>
    <lineage>
        <taxon>Eukaryota</taxon>
        <taxon>Fungi</taxon>
        <taxon>Dikarya</taxon>
        <taxon>Ascomycota</taxon>
        <taxon>Pezizomycotina</taxon>
        <taxon>Dothideomycetes</taxon>
        <taxon>Dothideomycetidae</taxon>
        <taxon>Myriangiales</taxon>
        <taxon>Elsinoaceae</taxon>
        <taxon>Elsinoe</taxon>
    </lineage>
</organism>
<name>A0A8K0L8J0_9PEZI</name>
<dbReference type="OrthoDB" id="2501249at2759"/>
<evidence type="ECO:0000256" key="2">
    <source>
        <dbReference type="ARBA" id="ARBA00022980"/>
    </source>
</evidence>
<comment type="caution">
    <text evidence="5">The sequence shown here is derived from an EMBL/GenBank/DDBJ whole genome shotgun (WGS) entry which is preliminary data.</text>
</comment>
<sequence length="275" mass="30664">MEVRRVTQCAIRSQRHISASLTSPLSRTSFAARVATAQSGRLRTEPVGSKRHFSACSRLRADAKDSPAEQQKDSIDGLAPMLDRTLDMTKGTPTASSRRPSHFASSQAQADRASARGRAAASQSNSDSDRSSLSDLLKEFGGFKEKARAPGSTMGNKLNPDDMMDVPASLLDVSSKSSREEYQSTPLPLPVRLGPNLGRTVKVNPGRNMDVGRAFRQLDILCSRNKVRADFNRQRFHERPGLRRKRLKRERWRKHFKDGFKGMVALVKKMKKQGW</sequence>
<dbReference type="GO" id="GO:0005763">
    <property type="term" value="C:mitochondrial small ribosomal subunit"/>
    <property type="evidence" value="ECO:0007669"/>
    <property type="project" value="TreeGrafter"/>
</dbReference>
<protein>
    <recommendedName>
        <fullName evidence="7">Ribosomal protein S21</fullName>
    </recommendedName>
</protein>
<dbReference type="PANTHER" id="PTHR41237">
    <property type="entry name" value="37S RIBOSOMAL PROTEIN MRP21, MITOCHONDRIAL"/>
    <property type="match status" value="1"/>
</dbReference>
<feature type="compositionally biased region" description="Basic and acidic residues" evidence="4">
    <location>
        <begin position="60"/>
        <end position="75"/>
    </location>
</feature>
<accession>A0A8K0L8J0</accession>
<keyword evidence="2" id="KW-0689">Ribosomal protein</keyword>
<evidence type="ECO:0000256" key="3">
    <source>
        <dbReference type="ARBA" id="ARBA00023274"/>
    </source>
</evidence>
<reference evidence="5" key="1">
    <citation type="submission" date="2021-07" db="EMBL/GenBank/DDBJ databases">
        <title>Elsinoe batatas strain:CRI-CJ2 Genome sequencing and assembly.</title>
        <authorList>
            <person name="Huang L."/>
        </authorList>
    </citation>
    <scope>NUCLEOTIDE SEQUENCE</scope>
    <source>
        <strain evidence="5">CRI-CJ2</strain>
    </source>
</reference>
<evidence type="ECO:0008006" key="7">
    <source>
        <dbReference type="Google" id="ProtNLM"/>
    </source>
</evidence>
<feature type="region of interest" description="Disordered" evidence="4">
    <location>
        <begin position="60"/>
        <end position="133"/>
    </location>
</feature>
<dbReference type="AlphaFoldDB" id="A0A8K0L8J0"/>
<dbReference type="Pfam" id="PF01165">
    <property type="entry name" value="Ribosomal_S21"/>
    <property type="match status" value="1"/>
</dbReference>